<keyword evidence="3" id="KW-1185">Reference proteome</keyword>
<organism evidence="2 3">
    <name type="scientific">Bremerella volcania</name>
    <dbReference type="NCBI Taxonomy" id="2527984"/>
    <lineage>
        <taxon>Bacteria</taxon>
        <taxon>Pseudomonadati</taxon>
        <taxon>Planctomycetota</taxon>
        <taxon>Planctomycetia</taxon>
        <taxon>Pirellulales</taxon>
        <taxon>Pirellulaceae</taxon>
        <taxon>Bremerella</taxon>
    </lineage>
</organism>
<sequence>MLQQEPNPYAPPHAMAEPVSFQTGLRILAWCSLLLPYAVLPLFMLLPYCASGIVGFILFIPAVPMSASVTIGSICAEVFQLVPTRHSFWLMGFYMVTILYEYVTLFDTIYPTFSWK</sequence>
<dbReference type="KEGG" id="bvo:Pan97_37470"/>
<name>A0A518CBT4_9BACT</name>
<keyword evidence="1" id="KW-1133">Transmembrane helix</keyword>
<feature type="transmembrane region" description="Helical" evidence="1">
    <location>
        <begin position="88"/>
        <end position="110"/>
    </location>
</feature>
<protein>
    <submittedName>
        <fullName evidence="2">Uncharacterized protein</fullName>
    </submittedName>
</protein>
<dbReference type="Proteomes" id="UP000318626">
    <property type="component" value="Chromosome"/>
</dbReference>
<dbReference type="AlphaFoldDB" id="A0A518CBT4"/>
<dbReference type="EMBL" id="CP036289">
    <property type="protein sequence ID" value="QDU76692.1"/>
    <property type="molecule type" value="Genomic_DNA"/>
</dbReference>
<evidence type="ECO:0000313" key="2">
    <source>
        <dbReference type="EMBL" id="QDU76692.1"/>
    </source>
</evidence>
<keyword evidence="1" id="KW-0472">Membrane</keyword>
<feature type="transmembrane region" description="Helical" evidence="1">
    <location>
        <begin position="27"/>
        <end position="46"/>
    </location>
</feature>
<accession>A0A518CBT4</accession>
<feature type="transmembrane region" description="Helical" evidence="1">
    <location>
        <begin position="53"/>
        <end position="82"/>
    </location>
</feature>
<keyword evidence="1" id="KW-0812">Transmembrane</keyword>
<proteinExistence type="predicted"/>
<reference evidence="3" key="1">
    <citation type="submission" date="2019-02" db="EMBL/GenBank/DDBJ databases">
        <title>Deep-cultivation of Planctomycetes and their phenomic and genomic characterization uncovers novel biology.</title>
        <authorList>
            <person name="Wiegand S."/>
            <person name="Jogler M."/>
            <person name="Boedeker C."/>
            <person name="Pinto D."/>
            <person name="Vollmers J."/>
            <person name="Rivas-Marin E."/>
            <person name="Kohn T."/>
            <person name="Peeters S.H."/>
            <person name="Heuer A."/>
            <person name="Rast P."/>
            <person name="Oberbeckmann S."/>
            <person name="Bunk B."/>
            <person name="Jeske O."/>
            <person name="Meyerdierks A."/>
            <person name="Storesund J.E."/>
            <person name="Kallscheuer N."/>
            <person name="Luecker S."/>
            <person name="Lage O.M."/>
            <person name="Pohl T."/>
            <person name="Merkel B.J."/>
            <person name="Hornburger P."/>
            <person name="Mueller R.-W."/>
            <person name="Bruemmer F."/>
            <person name="Labrenz M."/>
            <person name="Spormann A.M."/>
            <person name="Op den Camp H."/>
            <person name="Overmann J."/>
            <person name="Amann R."/>
            <person name="Jetten M.S.M."/>
            <person name="Mascher T."/>
            <person name="Medema M.H."/>
            <person name="Devos D.P."/>
            <person name="Kaster A.-K."/>
            <person name="Ovreas L."/>
            <person name="Rohde M."/>
            <person name="Galperin M.Y."/>
            <person name="Jogler C."/>
        </authorList>
    </citation>
    <scope>NUCLEOTIDE SEQUENCE [LARGE SCALE GENOMIC DNA]</scope>
    <source>
        <strain evidence="3">Pan97</strain>
    </source>
</reference>
<evidence type="ECO:0000256" key="1">
    <source>
        <dbReference type="SAM" id="Phobius"/>
    </source>
</evidence>
<gene>
    <name evidence="2" type="ORF">Pan97_37470</name>
</gene>
<evidence type="ECO:0000313" key="3">
    <source>
        <dbReference type="Proteomes" id="UP000318626"/>
    </source>
</evidence>